<evidence type="ECO:0008006" key="4">
    <source>
        <dbReference type="Google" id="ProtNLM"/>
    </source>
</evidence>
<evidence type="ECO:0000256" key="1">
    <source>
        <dbReference type="SAM" id="MobiDB-lite"/>
    </source>
</evidence>
<accession>A0A3B0Y1V8</accession>
<keyword evidence="2" id="KW-1133">Transmembrane helix</keyword>
<gene>
    <name evidence="3" type="ORF">MNBD_GAMMA14-2369</name>
</gene>
<feature type="transmembrane region" description="Helical" evidence="2">
    <location>
        <begin position="16"/>
        <end position="37"/>
    </location>
</feature>
<dbReference type="PROSITE" id="PS00409">
    <property type="entry name" value="PROKAR_NTER_METHYL"/>
    <property type="match status" value="1"/>
</dbReference>
<name>A0A3B0Y1V8_9ZZZZ</name>
<dbReference type="InterPro" id="IPR012902">
    <property type="entry name" value="N_methyl_site"/>
</dbReference>
<feature type="non-terminal residue" evidence="3">
    <location>
        <position position="108"/>
    </location>
</feature>
<dbReference type="NCBIfam" id="TIGR02532">
    <property type="entry name" value="IV_pilin_GFxxxE"/>
    <property type="match status" value="1"/>
</dbReference>
<reference evidence="3" key="1">
    <citation type="submission" date="2018-06" db="EMBL/GenBank/DDBJ databases">
        <authorList>
            <person name="Zhirakovskaya E."/>
        </authorList>
    </citation>
    <scope>NUCLEOTIDE SEQUENCE</scope>
</reference>
<dbReference type="AlphaFoldDB" id="A0A3B0Y1V8"/>
<dbReference type="EMBL" id="UOFM01000078">
    <property type="protein sequence ID" value="VAW73711.1"/>
    <property type="molecule type" value="Genomic_DNA"/>
</dbReference>
<proteinExistence type="predicted"/>
<sequence length="108" mass="11720">MLGSATLQKGFTLVELMIAGVISLTALSAIVTVYAATAQHTTAQLSRADLRQQMYTVTELMASDIRRSGYWAFDPLAVPAAENPFERPENQLRNGALEGEDPSSCLLF</sequence>
<keyword evidence="2" id="KW-0812">Transmembrane</keyword>
<evidence type="ECO:0000256" key="2">
    <source>
        <dbReference type="SAM" id="Phobius"/>
    </source>
</evidence>
<dbReference type="Pfam" id="PF07963">
    <property type="entry name" value="N_methyl"/>
    <property type="match status" value="1"/>
</dbReference>
<evidence type="ECO:0000313" key="3">
    <source>
        <dbReference type="EMBL" id="VAW73711.1"/>
    </source>
</evidence>
<organism evidence="3">
    <name type="scientific">hydrothermal vent metagenome</name>
    <dbReference type="NCBI Taxonomy" id="652676"/>
    <lineage>
        <taxon>unclassified sequences</taxon>
        <taxon>metagenomes</taxon>
        <taxon>ecological metagenomes</taxon>
    </lineage>
</organism>
<feature type="region of interest" description="Disordered" evidence="1">
    <location>
        <begin position="84"/>
        <end position="108"/>
    </location>
</feature>
<protein>
    <recommendedName>
        <fullName evidence="4">Prepilin-type N-terminal cleavage/methylation domain-containing protein</fullName>
    </recommendedName>
</protein>
<keyword evidence="2" id="KW-0472">Membrane</keyword>